<protein>
    <submittedName>
        <fullName evidence="2">Putative salivary secreted protein</fullName>
    </submittedName>
</protein>
<evidence type="ECO:0000256" key="1">
    <source>
        <dbReference type="SAM" id="SignalP"/>
    </source>
</evidence>
<feature type="signal peptide" evidence="1">
    <location>
        <begin position="1"/>
        <end position="26"/>
    </location>
</feature>
<evidence type="ECO:0000313" key="2">
    <source>
        <dbReference type="EMBL" id="JAC18617.1"/>
    </source>
</evidence>
<reference evidence="2" key="1">
    <citation type="journal article" date="2014" name="PLoS Negl. Trop. Dis.">
        <title>An updated insight into the Sialotranscriptome of Triatoma infestans: developmental stage and geographic variations.</title>
        <authorList>
            <person name="Schwarz A."/>
            <person name="Medrano-Mercado N."/>
            <person name="Schaub G.A."/>
            <person name="Struchiner C.J."/>
            <person name="Bargues M.D."/>
            <person name="Levy M.Z."/>
            <person name="Ribeiro J.M."/>
        </authorList>
    </citation>
    <scope>NUCLEOTIDE SEQUENCE</scope>
    <source>
        <strain evidence="2">Chile</strain>
        <tissue evidence="2">Salivary glands</tissue>
    </source>
</reference>
<keyword evidence="1" id="KW-0732">Signal</keyword>
<dbReference type="InterPro" id="IPR008999">
    <property type="entry name" value="Actin-crosslinking"/>
</dbReference>
<sequence length="175" mass="19968">MDVIFKNIWTLNAFVLLASFPLMTSAITGGIPYCLQQSTYDLYLGQEPVLDTVRTDAFTANQRFKKQVTWNTELVAGTTDQYKIKNLFQDYLLAVDKTRADTKEASVITRTATPDDSSNIWTLEVHPSHVFLRNNFNDQYLYAPNTGGHNLALTRPLSPETQDLYKWKFIDCSTQ</sequence>
<proteinExistence type="evidence at transcript level"/>
<dbReference type="EMBL" id="GBBI01000095">
    <property type="protein sequence ID" value="JAC18617.1"/>
    <property type="molecule type" value="mRNA"/>
</dbReference>
<accession>A0A023FAW3</accession>
<name>A0A023FAW3_TRIIF</name>
<organism evidence="2">
    <name type="scientific">Triatoma infestans</name>
    <name type="common">Assassin bug</name>
    <dbReference type="NCBI Taxonomy" id="30076"/>
    <lineage>
        <taxon>Eukaryota</taxon>
        <taxon>Metazoa</taxon>
        <taxon>Ecdysozoa</taxon>
        <taxon>Arthropoda</taxon>
        <taxon>Hexapoda</taxon>
        <taxon>Insecta</taxon>
        <taxon>Pterygota</taxon>
        <taxon>Neoptera</taxon>
        <taxon>Paraneoptera</taxon>
        <taxon>Hemiptera</taxon>
        <taxon>Heteroptera</taxon>
        <taxon>Panheteroptera</taxon>
        <taxon>Cimicomorpha</taxon>
        <taxon>Reduviidae</taxon>
        <taxon>Triatominae</taxon>
        <taxon>Triatoma</taxon>
    </lineage>
</organism>
<dbReference type="AlphaFoldDB" id="A0A023FAW3"/>
<feature type="chain" id="PRO_5001515148" evidence="1">
    <location>
        <begin position="27"/>
        <end position="175"/>
    </location>
</feature>
<dbReference type="SUPFAM" id="SSF50405">
    <property type="entry name" value="Actin-crosslinking proteins"/>
    <property type="match status" value="1"/>
</dbReference>